<evidence type="ECO:0000256" key="1">
    <source>
        <dbReference type="ARBA" id="ARBA00023015"/>
    </source>
</evidence>
<dbReference type="PROSITE" id="PS50949">
    <property type="entry name" value="HTH_GNTR"/>
    <property type="match status" value="1"/>
</dbReference>
<dbReference type="InterPro" id="IPR036388">
    <property type="entry name" value="WH-like_DNA-bd_sf"/>
</dbReference>
<gene>
    <name evidence="5" type="ORF">E0H92_27250</name>
</gene>
<reference evidence="5 6" key="1">
    <citation type="submission" date="2019-02" db="EMBL/GenBank/DDBJ databases">
        <title>Kribbella capetownensis sp. nov. and Kribbella speibonae sp. nov., isolated from soil.</title>
        <authorList>
            <person name="Curtis S.M."/>
            <person name="Norton I."/>
            <person name="Everest G.J."/>
            <person name="Meyers P.R."/>
        </authorList>
    </citation>
    <scope>NUCLEOTIDE SEQUENCE [LARGE SCALE GENOMIC DNA]</scope>
    <source>
        <strain evidence="5 6">YM55</strain>
    </source>
</reference>
<dbReference type="InterPro" id="IPR000524">
    <property type="entry name" value="Tscrpt_reg_HTH_GntR"/>
</dbReference>
<dbReference type="SMART" id="SM00345">
    <property type="entry name" value="HTH_GNTR"/>
    <property type="match status" value="1"/>
</dbReference>
<dbReference type="InterPro" id="IPR028978">
    <property type="entry name" value="Chorismate_lyase_/UTRA_dom_sf"/>
</dbReference>
<dbReference type="InterPro" id="IPR036390">
    <property type="entry name" value="WH_DNA-bd_sf"/>
</dbReference>
<evidence type="ECO:0000259" key="4">
    <source>
        <dbReference type="PROSITE" id="PS50949"/>
    </source>
</evidence>
<dbReference type="Pfam" id="PF07702">
    <property type="entry name" value="UTRA"/>
    <property type="match status" value="1"/>
</dbReference>
<feature type="domain" description="HTH gntR-type" evidence="4">
    <location>
        <begin position="8"/>
        <end position="76"/>
    </location>
</feature>
<dbReference type="Pfam" id="PF00392">
    <property type="entry name" value="GntR"/>
    <property type="match status" value="1"/>
</dbReference>
<dbReference type="GO" id="GO:0003700">
    <property type="term" value="F:DNA-binding transcription factor activity"/>
    <property type="evidence" value="ECO:0007669"/>
    <property type="project" value="InterPro"/>
</dbReference>
<keyword evidence="3" id="KW-0804">Transcription</keyword>
<evidence type="ECO:0000313" key="5">
    <source>
        <dbReference type="EMBL" id="TCC36347.1"/>
    </source>
</evidence>
<dbReference type="GO" id="GO:0003677">
    <property type="term" value="F:DNA binding"/>
    <property type="evidence" value="ECO:0007669"/>
    <property type="project" value="UniProtKB-KW"/>
</dbReference>
<dbReference type="InterPro" id="IPR011663">
    <property type="entry name" value="UTRA"/>
</dbReference>
<organism evidence="5 6">
    <name type="scientific">Kribbella speibonae</name>
    <dbReference type="NCBI Taxonomy" id="1572660"/>
    <lineage>
        <taxon>Bacteria</taxon>
        <taxon>Bacillati</taxon>
        <taxon>Actinomycetota</taxon>
        <taxon>Actinomycetes</taxon>
        <taxon>Propionibacteriales</taxon>
        <taxon>Kribbellaceae</taxon>
        <taxon>Kribbella</taxon>
    </lineage>
</organism>
<dbReference type="CDD" id="cd07377">
    <property type="entry name" value="WHTH_GntR"/>
    <property type="match status" value="1"/>
</dbReference>
<dbReference type="PANTHER" id="PTHR44846:SF16">
    <property type="entry name" value="TRANSCRIPTIONAL REGULATOR PHNF-RELATED"/>
    <property type="match status" value="1"/>
</dbReference>
<dbReference type="Proteomes" id="UP000294225">
    <property type="component" value="Unassembled WGS sequence"/>
</dbReference>
<dbReference type="InterPro" id="IPR050679">
    <property type="entry name" value="Bact_HTH_transcr_reg"/>
</dbReference>
<dbReference type="SUPFAM" id="SSF64288">
    <property type="entry name" value="Chorismate lyase-like"/>
    <property type="match status" value="1"/>
</dbReference>
<dbReference type="PANTHER" id="PTHR44846">
    <property type="entry name" value="MANNOSYL-D-GLYCERATE TRANSPORT/METABOLISM SYSTEM REPRESSOR MNGR-RELATED"/>
    <property type="match status" value="1"/>
</dbReference>
<keyword evidence="2" id="KW-0238">DNA-binding</keyword>
<evidence type="ECO:0000313" key="6">
    <source>
        <dbReference type="Proteomes" id="UP000294225"/>
    </source>
</evidence>
<dbReference type="EMBL" id="SJKC01000003">
    <property type="protein sequence ID" value="TCC36347.1"/>
    <property type="molecule type" value="Genomic_DNA"/>
</dbReference>
<protein>
    <submittedName>
        <fullName evidence="5">GntR family transcriptional regulator</fullName>
    </submittedName>
</protein>
<proteinExistence type="predicted"/>
<dbReference type="Gene3D" id="1.10.10.10">
    <property type="entry name" value="Winged helix-like DNA-binding domain superfamily/Winged helix DNA-binding domain"/>
    <property type="match status" value="1"/>
</dbReference>
<evidence type="ECO:0000256" key="2">
    <source>
        <dbReference type="ARBA" id="ARBA00023125"/>
    </source>
</evidence>
<comment type="caution">
    <text evidence="5">The sequence shown here is derived from an EMBL/GenBank/DDBJ whole genome shotgun (WGS) entry which is preliminary data.</text>
</comment>
<dbReference type="SUPFAM" id="SSF46785">
    <property type="entry name" value="Winged helix' DNA-binding domain"/>
    <property type="match status" value="1"/>
</dbReference>
<sequence>MVMAMRTSTVAAGVARQLSDAINRGVYPPGSRLPGERQLADQLHVSRSTLRAALGDLEREGRIARSPQRGWFVPSPTVGEPPSTLQSFTEMARLRGLTATAAVLERAPRSATIDEAEKLAMPPGGEVLVLVRLRGMNSTPICVDTNVIPMTIGAPLLSADLTDRSLYEALEELCSVSVYRSAYSVQADAASAETAALLTIPTGNPVLIGREVAYDRAGTPILLGYNTYRGDAYRFEADLYRAI</sequence>
<evidence type="ECO:0000256" key="3">
    <source>
        <dbReference type="ARBA" id="ARBA00023163"/>
    </source>
</evidence>
<dbReference type="PRINTS" id="PR00035">
    <property type="entry name" value="HTHGNTR"/>
</dbReference>
<dbReference type="AlphaFoldDB" id="A0A4R0ITB7"/>
<accession>A0A4R0ITB7</accession>
<keyword evidence="1" id="KW-0805">Transcription regulation</keyword>
<dbReference type="SMART" id="SM00866">
    <property type="entry name" value="UTRA"/>
    <property type="match status" value="1"/>
</dbReference>
<dbReference type="Gene3D" id="3.40.1410.10">
    <property type="entry name" value="Chorismate lyase-like"/>
    <property type="match status" value="1"/>
</dbReference>
<name>A0A4R0ITB7_9ACTN</name>